<dbReference type="PANTHER" id="PTHR12697:SF5">
    <property type="entry name" value="DEOXYHYPUSINE HYDROXYLASE"/>
    <property type="match status" value="1"/>
</dbReference>
<dbReference type="PANTHER" id="PTHR12697">
    <property type="entry name" value="PBS LYASE HEAT-LIKE PROTEIN"/>
    <property type="match status" value="1"/>
</dbReference>
<evidence type="ECO:0000256" key="4">
    <source>
        <dbReference type="SAM" id="Phobius"/>
    </source>
</evidence>
<dbReference type="InterPro" id="IPR016024">
    <property type="entry name" value="ARM-type_fold"/>
</dbReference>
<dbReference type="PATRIC" id="fig|1348334.3.peg.3716"/>
<dbReference type="Pfam" id="PF13646">
    <property type="entry name" value="HEAT_2"/>
    <property type="match status" value="1"/>
</dbReference>
<dbReference type="Gene3D" id="1.25.10.10">
    <property type="entry name" value="Leucine-rich Repeat Variant"/>
    <property type="match status" value="1"/>
</dbReference>
<dbReference type="EMBL" id="AUZM01000040">
    <property type="protein sequence ID" value="ERT06207.1"/>
    <property type="molecule type" value="Genomic_DNA"/>
</dbReference>
<proteinExistence type="predicted"/>
<feature type="compositionally biased region" description="Polar residues" evidence="3">
    <location>
        <begin position="143"/>
        <end position="153"/>
    </location>
</feature>
<dbReference type="OrthoDB" id="581048at2"/>
<keyword evidence="6" id="KW-1185">Reference proteome</keyword>
<evidence type="ECO:0000256" key="2">
    <source>
        <dbReference type="ARBA" id="ARBA00022738"/>
    </source>
</evidence>
<dbReference type="Proteomes" id="UP000017127">
    <property type="component" value="Unassembled WGS sequence"/>
</dbReference>
<dbReference type="GO" id="GO:0016491">
    <property type="term" value="F:oxidoreductase activity"/>
    <property type="evidence" value="ECO:0007669"/>
    <property type="project" value="TreeGrafter"/>
</dbReference>
<sequence>MASYHIPLLLLTYLTFSGFIDHPSQSTISQNLTNLQPPVLSDESTRSLILAQENSTSEKQKFQLPTKLPTGLILLGVGSIIVTGGAIFIIVKLIGHQPEPEAEDQLSPEETVEHSSPYLVQSENTLTPPSSASPFQLEDANTDPETLSPPTHKSVNEPRENNGYVDIPRPQKEPPEKASIPSQVHSGETFLIADKPRLPQLDRVEQLILELQNTNPTKRSQTIWELGQQGDSRAIQPLVDLIYNSDSKQRSLILAALSEIGTRTLKPMSRALTLSLQDENAEVRKNAIRDLTRIYDLACQMNQLLQRAADDPDSEVRETARWAADKLSRMRPLPTIGDEPPR</sequence>
<keyword evidence="4" id="KW-0472">Membrane</keyword>
<dbReference type="AlphaFoldDB" id="U7QG02"/>
<dbReference type="InterPro" id="IPR011989">
    <property type="entry name" value="ARM-like"/>
</dbReference>
<evidence type="ECO:0000256" key="3">
    <source>
        <dbReference type="SAM" id="MobiDB-lite"/>
    </source>
</evidence>
<protein>
    <submittedName>
        <fullName evidence="5">HEAT repeats family protein</fullName>
    </submittedName>
</protein>
<keyword evidence="2" id="KW-0605">Phycobilisome</keyword>
<dbReference type="RefSeq" id="WP_023067543.1">
    <property type="nucleotide sequence ID" value="NZ_AUZM01000040.1"/>
</dbReference>
<keyword evidence="4" id="KW-1133">Transmembrane helix</keyword>
<dbReference type="GO" id="GO:0030089">
    <property type="term" value="C:phycobilisome"/>
    <property type="evidence" value="ECO:0007669"/>
    <property type="project" value="UniProtKB-KW"/>
</dbReference>
<keyword evidence="1" id="KW-0042">Antenna complex</keyword>
<comment type="caution">
    <text evidence="5">The sequence shown here is derived from an EMBL/GenBank/DDBJ whole genome shotgun (WGS) entry which is preliminary data.</text>
</comment>
<feature type="compositionally biased region" description="Polar residues" evidence="3">
    <location>
        <begin position="121"/>
        <end position="134"/>
    </location>
</feature>
<keyword evidence="4" id="KW-0812">Transmembrane</keyword>
<evidence type="ECO:0000313" key="5">
    <source>
        <dbReference type="EMBL" id="ERT06207.1"/>
    </source>
</evidence>
<feature type="region of interest" description="Disordered" evidence="3">
    <location>
        <begin position="121"/>
        <end position="184"/>
    </location>
</feature>
<gene>
    <name evidence="5" type="ORF">M595_3842</name>
</gene>
<evidence type="ECO:0000256" key="1">
    <source>
        <dbReference type="ARBA" id="ARBA00022549"/>
    </source>
</evidence>
<accession>U7QG02</accession>
<dbReference type="SUPFAM" id="SSF48371">
    <property type="entry name" value="ARM repeat"/>
    <property type="match status" value="1"/>
</dbReference>
<name>U7QG02_9CYAN</name>
<evidence type="ECO:0000313" key="6">
    <source>
        <dbReference type="Proteomes" id="UP000017127"/>
    </source>
</evidence>
<reference evidence="5 6" key="1">
    <citation type="journal article" date="2013" name="Front. Microbiol.">
        <title>Comparative genomic analyses of the cyanobacterium, Lyngbya aestuarii BL J, a powerful hydrogen producer.</title>
        <authorList>
            <person name="Kothari A."/>
            <person name="Vaughn M."/>
            <person name="Garcia-Pichel F."/>
        </authorList>
    </citation>
    <scope>NUCLEOTIDE SEQUENCE [LARGE SCALE GENOMIC DNA]</scope>
    <source>
        <strain evidence="5 6">BL J</strain>
    </source>
</reference>
<feature type="transmembrane region" description="Helical" evidence="4">
    <location>
        <begin position="71"/>
        <end position="91"/>
    </location>
</feature>
<organism evidence="5 6">
    <name type="scientific">Lyngbya aestuarii BL J</name>
    <dbReference type="NCBI Taxonomy" id="1348334"/>
    <lineage>
        <taxon>Bacteria</taxon>
        <taxon>Bacillati</taxon>
        <taxon>Cyanobacteriota</taxon>
        <taxon>Cyanophyceae</taxon>
        <taxon>Oscillatoriophycideae</taxon>
        <taxon>Oscillatoriales</taxon>
        <taxon>Microcoleaceae</taxon>
        <taxon>Lyngbya</taxon>
    </lineage>
</organism>